<comment type="similarity">
    <text evidence="2">Belongs to the eukaryotic cobalamin transport proteins family.</text>
</comment>
<evidence type="ECO:0000256" key="2">
    <source>
        <dbReference type="ARBA" id="ARBA00006449"/>
    </source>
</evidence>
<reference evidence="9" key="1">
    <citation type="submission" date="2025-05" db="UniProtKB">
        <authorList>
            <consortium name="RefSeq"/>
        </authorList>
    </citation>
    <scope>NUCLEOTIDE SEQUENCE [LARGE SCALE GENOMIC DNA]</scope>
</reference>
<keyword evidence="4" id="KW-0964">Secreted</keyword>
<evidence type="ECO:0000313" key="9">
    <source>
        <dbReference type="Proteomes" id="UP001652642"/>
    </source>
</evidence>
<keyword evidence="5 7" id="KW-0732">Signal</keyword>
<dbReference type="Proteomes" id="UP001652642">
    <property type="component" value="Chromosome 1"/>
</dbReference>
<dbReference type="RefSeq" id="XP_072841559.1">
    <property type="nucleotide sequence ID" value="XM_072985458.1"/>
</dbReference>
<dbReference type="InterPro" id="IPR027954">
    <property type="entry name" value="Transcobalamin-like_C"/>
</dbReference>
<evidence type="ECO:0000256" key="6">
    <source>
        <dbReference type="ARBA" id="ARBA00023285"/>
    </source>
</evidence>
<feature type="chain" id="PRO_5046416145" evidence="7">
    <location>
        <begin position="19"/>
        <end position="408"/>
    </location>
</feature>
<dbReference type="PANTHER" id="PTHR10559">
    <property type="entry name" value="TRANSCOBALAMIN-1/GASTRIC INTRINSIC FACTOR"/>
    <property type="match status" value="1"/>
</dbReference>
<protein>
    <submittedName>
        <fullName evidence="10">Cobalamin binding intrinsic factor isoform X1</fullName>
    </submittedName>
</protein>
<dbReference type="Pfam" id="PF14478">
    <property type="entry name" value="DUF4430"/>
    <property type="match status" value="1"/>
</dbReference>
<feature type="signal peptide" evidence="7">
    <location>
        <begin position="1"/>
        <end position="18"/>
    </location>
</feature>
<evidence type="ECO:0000256" key="1">
    <source>
        <dbReference type="ARBA" id="ARBA00004613"/>
    </source>
</evidence>
<keyword evidence="3" id="KW-0813">Transport</keyword>
<keyword evidence="6" id="KW-0170">Cobalt</keyword>
<proteinExistence type="inferred from homology"/>
<dbReference type="PANTHER" id="PTHR10559:SF15">
    <property type="entry name" value="COBALAMIN BINDING INTRINSIC FACTOR"/>
    <property type="match status" value="1"/>
</dbReference>
<organism evidence="9 10">
    <name type="scientific">Pogona vitticeps</name>
    <name type="common">central bearded dragon</name>
    <dbReference type="NCBI Taxonomy" id="103695"/>
    <lineage>
        <taxon>Eukaryota</taxon>
        <taxon>Metazoa</taxon>
        <taxon>Chordata</taxon>
        <taxon>Craniata</taxon>
        <taxon>Vertebrata</taxon>
        <taxon>Euteleostomi</taxon>
        <taxon>Lepidosauria</taxon>
        <taxon>Squamata</taxon>
        <taxon>Bifurcata</taxon>
        <taxon>Unidentata</taxon>
        <taxon>Episquamata</taxon>
        <taxon>Toxicofera</taxon>
        <taxon>Iguania</taxon>
        <taxon>Acrodonta</taxon>
        <taxon>Agamidae</taxon>
        <taxon>Amphibolurinae</taxon>
        <taxon>Pogona</taxon>
    </lineage>
</organism>
<dbReference type="Pfam" id="PF01122">
    <property type="entry name" value="Cobalamin_bind"/>
    <property type="match status" value="1"/>
</dbReference>
<reference evidence="10" key="2">
    <citation type="submission" date="2025-08" db="UniProtKB">
        <authorList>
            <consortium name="RefSeq"/>
        </authorList>
    </citation>
    <scope>IDENTIFICATION</scope>
</reference>
<name>A0ABM5F842_9SAUR</name>
<gene>
    <name evidence="10" type="primary">CBLIF</name>
</gene>
<dbReference type="InterPro" id="IPR002157">
    <property type="entry name" value="Cbl-bd_prot"/>
</dbReference>
<evidence type="ECO:0000259" key="8">
    <source>
        <dbReference type="Pfam" id="PF14478"/>
    </source>
</evidence>
<sequence length="408" mass="45178">MFSLAVTFLCLLCPVTSAASLSSQTCIVPSGQQWLVTGLENQLMNSINHLCSPDPSALIALNLAKNQDVCVPGQLLQQIKDTAAQEMTSGKVALYVLALRSSCENPREVVTPNGKINLVQILEDKTREETESYKKRSPKTTFYQLALDALALCFEESPDIENVAGILIKAANDLQLREDFSVDTAAMVSLALVCVYDDPSSNNLREKIPKVLKLLIDHILEKQQENGIIGNIYSTGLAIQALSVTSQFWSQDRWNCTKTLNKALQEAYLGAFNNPGAISQILPSLVGKTYLDVKNLQCLPVNPIRVNYTIINHLIGLYFEHSIIVDVPPCSVLLDVLEAAKRDEPREFSFKTKETCWGPMVISINDIKADENEKTYWQFLSGNKPLDQGVGSYKPSNNENIVAIFSKY</sequence>
<accession>A0ABM5F842</accession>
<evidence type="ECO:0000256" key="5">
    <source>
        <dbReference type="ARBA" id="ARBA00022729"/>
    </source>
</evidence>
<feature type="domain" description="Transcobalamin-like C-terminal" evidence="8">
    <location>
        <begin position="332"/>
        <end position="403"/>
    </location>
</feature>
<keyword evidence="3" id="KW-0171">Cobalt transport</keyword>
<keyword evidence="9" id="KW-1185">Reference proteome</keyword>
<evidence type="ECO:0000256" key="3">
    <source>
        <dbReference type="ARBA" id="ARBA00022426"/>
    </source>
</evidence>
<keyword evidence="3" id="KW-0406">Ion transport</keyword>
<dbReference type="InterPro" id="IPR051588">
    <property type="entry name" value="Cobalamin_Transport"/>
</dbReference>
<dbReference type="Gene3D" id="1.50.10.20">
    <property type="match status" value="1"/>
</dbReference>
<evidence type="ECO:0000256" key="7">
    <source>
        <dbReference type="SAM" id="SignalP"/>
    </source>
</evidence>
<comment type="subcellular location">
    <subcellularLocation>
        <location evidence="1">Secreted</location>
    </subcellularLocation>
</comment>
<dbReference type="GeneID" id="110078351"/>
<evidence type="ECO:0000313" key="10">
    <source>
        <dbReference type="RefSeq" id="XP_072841559.1"/>
    </source>
</evidence>
<evidence type="ECO:0000256" key="4">
    <source>
        <dbReference type="ARBA" id="ARBA00022525"/>
    </source>
</evidence>
<dbReference type="Gene3D" id="2.170.130.30">
    <property type="match status" value="1"/>
</dbReference>